<feature type="non-terminal residue" evidence="10">
    <location>
        <position position="587"/>
    </location>
</feature>
<dbReference type="InterPro" id="IPR019196">
    <property type="entry name" value="ABC_transp_unknown"/>
</dbReference>
<evidence type="ECO:0000256" key="6">
    <source>
        <dbReference type="SAM" id="Phobius"/>
    </source>
</evidence>
<dbReference type="Pfam" id="PF23357">
    <property type="entry name" value="DUF7088"/>
    <property type="match status" value="1"/>
</dbReference>
<dbReference type="AlphaFoldDB" id="A0A9D9DT61"/>
<dbReference type="GO" id="GO:0005886">
    <property type="term" value="C:plasma membrane"/>
    <property type="evidence" value="ECO:0007669"/>
    <property type="project" value="UniProtKB-SubCell"/>
</dbReference>
<evidence type="ECO:0000256" key="4">
    <source>
        <dbReference type="ARBA" id="ARBA00022989"/>
    </source>
</evidence>
<keyword evidence="3 6" id="KW-0812">Transmembrane</keyword>
<evidence type="ECO:0000256" key="1">
    <source>
        <dbReference type="ARBA" id="ARBA00004651"/>
    </source>
</evidence>
<dbReference type="Proteomes" id="UP000823612">
    <property type="component" value="Unassembled WGS sequence"/>
</dbReference>
<comment type="subcellular location">
    <subcellularLocation>
        <location evidence="1">Cell membrane</location>
        <topology evidence="1">Multi-pass membrane protein</topology>
    </subcellularLocation>
</comment>
<evidence type="ECO:0000313" key="11">
    <source>
        <dbReference type="Proteomes" id="UP000823612"/>
    </source>
</evidence>
<comment type="caution">
    <text evidence="10">The sequence shown here is derived from an EMBL/GenBank/DDBJ whole genome shotgun (WGS) entry which is preliminary data.</text>
</comment>
<evidence type="ECO:0000259" key="9">
    <source>
        <dbReference type="Pfam" id="PF23357"/>
    </source>
</evidence>
<dbReference type="InterPro" id="IPR051449">
    <property type="entry name" value="ABC-2_transporter_component"/>
</dbReference>
<organism evidence="10 11">
    <name type="scientific">Candidatus Pullibacteroides excrementavium</name>
    <dbReference type="NCBI Taxonomy" id="2840905"/>
    <lineage>
        <taxon>Bacteria</taxon>
        <taxon>Pseudomonadati</taxon>
        <taxon>Bacteroidota</taxon>
        <taxon>Bacteroidia</taxon>
        <taxon>Bacteroidales</taxon>
        <taxon>Candidatus Pullibacteroides</taxon>
    </lineage>
</organism>
<dbReference type="InterPro" id="IPR055396">
    <property type="entry name" value="DUF7088"/>
</dbReference>
<feature type="transmembrane region" description="Helical" evidence="6">
    <location>
        <begin position="165"/>
        <end position="188"/>
    </location>
</feature>
<dbReference type="Pfam" id="PF12698">
    <property type="entry name" value="ABC2_membrane_3"/>
    <property type="match status" value="1"/>
</dbReference>
<feature type="transmembrane region" description="Helical" evidence="6">
    <location>
        <begin position="95"/>
        <end position="119"/>
    </location>
</feature>
<dbReference type="GO" id="GO:0140359">
    <property type="term" value="F:ABC-type transporter activity"/>
    <property type="evidence" value="ECO:0007669"/>
    <property type="project" value="InterPro"/>
</dbReference>
<proteinExistence type="predicted"/>
<feature type="transmembrane region" description="Helical" evidence="6">
    <location>
        <begin position="139"/>
        <end position="158"/>
    </location>
</feature>
<dbReference type="NCBIfam" id="TIGR03518">
    <property type="entry name" value="ABC_perm_GldF"/>
    <property type="match status" value="1"/>
</dbReference>
<keyword evidence="2" id="KW-1003">Cell membrane</keyword>
<evidence type="ECO:0000256" key="5">
    <source>
        <dbReference type="ARBA" id="ARBA00023136"/>
    </source>
</evidence>
<dbReference type="PANTHER" id="PTHR30294:SF29">
    <property type="entry name" value="MULTIDRUG ABC TRANSPORTER PERMEASE YBHS-RELATED"/>
    <property type="match status" value="1"/>
</dbReference>
<name>A0A9D9DT61_9BACT</name>
<dbReference type="Pfam" id="PF09822">
    <property type="entry name" value="ABC_transp_aux"/>
    <property type="match status" value="1"/>
</dbReference>
<sequence>MISLLKKEIRLFFAGPLAYLALFVFFTANALVLFVLPTDFNVFDAGYATLEPFFDWIPWVFLFLIPAICMRSFSEEKKTGTMEVLLTRPLSDWQIVLAKYLACFLLMFVSLLPTFVYLYTVSSLASPAGNMDYGAFWGAYAGLLLIGAAFVAVCLFMSSLTDSQVVAFVLSVVACAVLYQGFGLLGAMSRQGGLGLALSSLGMRSHYASMSRGVLDLRDVAYFIVLLLLFLTLTVGMVGRNKPFVWKRYAVLLPFLVLLPVLAVVVPVRLDLTADKRYTLMPVTRQLLKEHREPVYVRVYLTGDLPAGFKRLEKAVRVTLDEFRVYNPDIRYQFVDLYASDDEAQRQARMQELAQRGISPTQLEVKTKEGLTRRLIFPAAEIWVGDRSLAVGLLREQLGRGAEETLNHSIENVELQLITAIRALFDTQPSTVAFLEGNGELSYTQTISFGNALSVFYNATRVELSSDPHSLLVQDSLGGWRPRYACLIVARPTRRFEEGPKAVLDQYVMYGGKVLWLLDPGDGSLDSLRGRDLHNAMLYDLNMEDAFFRYGFRLRDEMLLDRNASASPVVTGYMGNQPVIEYMPNFY</sequence>
<keyword evidence="5 6" id="KW-0472">Membrane</keyword>
<reference evidence="10" key="2">
    <citation type="journal article" date="2021" name="PeerJ">
        <title>Extensive microbial diversity within the chicken gut microbiome revealed by metagenomics and culture.</title>
        <authorList>
            <person name="Gilroy R."/>
            <person name="Ravi A."/>
            <person name="Getino M."/>
            <person name="Pursley I."/>
            <person name="Horton D.L."/>
            <person name="Alikhan N.F."/>
            <person name="Baker D."/>
            <person name="Gharbi K."/>
            <person name="Hall N."/>
            <person name="Watson M."/>
            <person name="Adriaenssens E.M."/>
            <person name="Foster-Nyarko E."/>
            <person name="Jarju S."/>
            <person name="Secka A."/>
            <person name="Antonio M."/>
            <person name="Oren A."/>
            <person name="Chaudhuri R.R."/>
            <person name="La Ragione R."/>
            <person name="Hildebrand F."/>
            <person name="Pallen M.J."/>
        </authorList>
    </citation>
    <scope>NUCLEOTIDE SEQUENCE</scope>
    <source>
        <strain evidence="10">2889</strain>
    </source>
</reference>
<dbReference type="PANTHER" id="PTHR30294">
    <property type="entry name" value="MEMBRANE COMPONENT OF ABC TRANSPORTER YHHJ-RELATED"/>
    <property type="match status" value="1"/>
</dbReference>
<feature type="domain" description="ABC-2 type transporter transmembrane" evidence="8">
    <location>
        <begin position="56"/>
        <end position="187"/>
    </location>
</feature>
<feature type="transmembrane region" description="Helical" evidence="6">
    <location>
        <begin position="12"/>
        <end position="36"/>
    </location>
</feature>
<feature type="domain" description="DUF7088" evidence="9">
    <location>
        <begin position="274"/>
        <end position="381"/>
    </location>
</feature>
<protein>
    <submittedName>
        <fullName evidence="10">Gliding motility-associated ABC transporter permease subunit GldF</fullName>
    </submittedName>
</protein>
<reference evidence="10" key="1">
    <citation type="submission" date="2020-10" db="EMBL/GenBank/DDBJ databases">
        <authorList>
            <person name="Gilroy R."/>
        </authorList>
    </citation>
    <scope>NUCLEOTIDE SEQUENCE</scope>
    <source>
        <strain evidence="10">2889</strain>
    </source>
</reference>
<dbReference type="InterPro" id="IPR013525">
    <property type="entry name" value="ABC2_TM"/>
</dbReference>
<feature type="transmembrane region" description="Helical" evidence="6">
    <location>
        <begin position="56"/>
        <end position="74"/>
    </location>
</feature>
<accession>A0A9D9DT61</accession>
<evidence type="ECO:0000256" key="3">
    <source>
        <dbReference type="ARBA" id="ARBA00022692"/>
    </source>
</evidence>
<evidence type="ECO:0000313" key="10">
    <source>
        <dbReference type="EMBL" id="MBO8433682.1"/>
    </source>
</evidence>
<feature type="transmembrane region" description="Helical" evidence="6">
    <location>
        <begin position="251"/>
        <end position="270"/>
    </location>
</feature>
<feature type="domain" description="ABC-type uncharacterised transport system" evidence="7">
    <location>
        <begin position="431"/>
        <end position="586"/>
    </location>
</feature>
<dbReference type="InterPro" id="IPR019860">
    <property type="entry name" value="Motility-assoc_ABC_perm_GldF"/>
</dbReference>
<gene>
    <name evidence="10" type="primary">gldF</name>
    <name evidence="10" type="ORF">IAB08_10395</name>
</gene>
<keyword evidence="4 6" id="KW-1133">Transmembrane helix</keyword>
<evidence type="ECO:0000256" key="2">
    <source>
        <dbReference type="ARBA" id="ARBA00022475"/>
    </source>
</evidence>
<feature type="transmembrane region" description="Helical" evidence="6">
    <location>
        <begin position="220"/>
        <end position="239"/>
    </location>
</feature>
<evidence type="ECO:0000259" key="8">
    <source>
        <dbReference type="Pfam" id="PF12698"/>
    </source>
</evidence>
<evidence type="ECO:0000259" key="7">
    <source>
        <dbReference type="Pfam" id="PF09822"/>
    </source>
</evidence>
<dbReference type="EMBL" id="JADIMZ010000164">
    <property type="protein sequence ID" value="MBO8433682.1"/>
    <property type="molecule type" value="Genomic_DNA"/>
</dbReference>